<evidence type="ECO:0000313" key="12">
    <source>
        <dbReference type="Proteomes" id="UP000673691"/>
    </source>
</evidence>
<dbReference type="Gene3D" id="2.170.270.10">
    <property type="entry name" value="SET domain"/>
    <property type="match status" value="1"/>
</dbReference>
<accession>A0A8H8DF10</accession>
<dbReference type="SMART" id="SM00317">
    <property type="entry name" value="SET"/>
    <property type="match status" value="1"/>
</dbReference>
<feature type="domain" description="Post-SET" evidence="10">
    <location>
        <begin position="279"/>
        <end position="295"/>
    </location>
</feature>
<dbReference type="EMBL" id="JAEFCI010013341">
    <property type="protein sequence ID" value="KAG5455467.1"/>
    <property type="molecule type" value="Genomic_DNA"/>
</dbReference>
<feature type="domain" description="SET" evidence="8">
    <location>
        <begin position="167"/>
        <end position="273"/>
    </location>
</feature>
<dbReference type="PROSITE" id="PS50280">
    <property type="entry name" value="SET"/>
    <property type="match status" value="1"/>
</dbReference>
<evidence type="ECO:0000259" key="10">
    <source>
        <dbReference type="PROSITE" id="PS50868"/>
    </source>
</evidence>
<dbReference type="Pfam" id="PF00856">
    <property type="entry name" value="SET"/>
    <property type="match status" value="1"/>
</dbReference>
<evidence type="ECO:0000256" key="5">
    <source>
        <dbReference type="ARBA" id="ARBA00022691"/>
    </source>
</evidence>
<reference evidence="11 12" key="1">
    <citation type="journal article" name="Sci. Rep.">
        <title>Genome-scale phylogenetic analyses confirm Olpidium as the closest living zoosporic fungus to the non-flagellated, terrestrial fungi.</title>
        <authorList>
            <person name="Chang Y."/>
            <person name="Rochon D."/>
            <person name="Sekimoto S."/>
            <person name="Wang Y."/>
            <person name="Chovatia M."/>
            <person name="Sandor L."/>
            <person name="Salamov A."/>
            <person name="Grigoriev I.V."/>
            <person name="Stajich J.E."/>
            <person name="Spatafora J.W."/>
        </authorList>
    </citation>
    <scope>NUCLEOTIDE SEQUENCE [LARGE SCALE GENOMIC DNA]</scope>
    <source>
        <strain evidence="11">S191</strain>
    </source>
</reference>
<keyword evidence="5" id="KW-0949">S-adenosyl-L-methionine</keyword>
<dbReference type="GO" id="GO:0032259">
    <property type="term" value="P:methylation"/>
    <property type="evidence" value="ECO:0007669"/>
    <property type="project" value="UniProtKB-KW"/>
</dbReference>
<evidence type="ECO:0000256" key="2">
    <source>
        <dbReference type="ARBA" id="ARBA00022454"/>
    </source>
</evidence>
<dbReference type="GO" id="GO:0005634">
    <property type="term" value="C:nucleus"/>
    <property type="evidence" value="ECO:0007669"/>
    <property type="project" value="InterPro"/>
</dbReference>
<keyword evidence="3" id="KW-0489">Methyltransferase</keyword>
<dbReference type="PROSITE" id="PS50868">
    <property type="entry name" value="POST_SET"/>
    <property type="match status" value="1"/>
</dbReference>
<dbReference type="GO" id="GO:0008270">
    <property type="term" value="F:zinc ion binding"/>
    <property type="evidence" value="ECO:0007669"/>
    <property type="project" value="InterPro"/>
</dbReference>
<dbReference type="Proteomes" id="UP000673691">
    <property type="component" value="Unassembled WGS sequence"/>
</dbReference>
<dbReference type="PANTHER" id="PTHR46223:SF3">
    <property type="entry name" value="HISTONE-LYSINE N-METHYLTRANSFERASE SET-23"/>
    <property type="match status" value="1"/>
</dbReference>
<dbReference type="SUPFAM" id="SSF82199">
    <property type="entry name" value="SET domain"/>
    <property type="match status" value="1"/>
</dbReference>
<comment type="subcellular location">
    <subcellularLocation>
        <location evidence="1">Chromosome</location>
    </subcellularLocation>
</comment>
<dbReference type="PROSITE" id="PS50867">
    <property type="entry name" value="PRE_SET"/>
    <property type="match status" value="1"/>
</dbReference>
<dbReference type="PANTHER" id="PTHR46223">
    <property type="entry name" value="HISTONE-LYSINE N-METHYLTRANSFERASE SUV39H"/>
    <property type="match status" value="1"/>
</dbReference>
<keyword evidence="4" id="KW-0808">Transferase</keyword>
<evidence type="ECO:0000256" key="3">
    <source>
        <dbReference type="ARBA" id="ARBA00022603"/>
    </source>
</evidence>
<evidence type="ECO:0000256" key="1">
    <source>
        <dbReference type="ARBA" id="ARBA00004286"/>
    </source>
</evidence>
<name>A0A8H8DF10_9FUNG</name>
<dbReference type="SMART" id="SM00468">
    <property type="entry name" value="PreSET"/>
    <property type="match status" value="1"/>
</dbReference>
<dbReference type="OrthoDB" id="308383at2759"/>
<protein>
    <recommendedName>
        <fullName evidence="13">SET domain-containing protein</fullName>
    </recommendedName>
</protein>
<keyword evidence="6" id="KW-0479">Metal-binding</keyword>
<feature type="non-terminal residue" evidence="11">
    <location>
        <position position="1"/>
    </location>
</feature>
<evidence type="ECO:0000313" key="11">
    <source>
        <dbReference type="EMBL" id="KAG5455467.1"/>
    </source>
</evidence>
<keyword evidence="12" id="KW-1185">Reference proteome</keyword>
<keyword evidence="2" id="KW-0158">Chromosome</keyword>
<dbReference type="AlphaFoldDB" id="A0A8H8DF10"/>
<sequence length="295" mass="32789">AAPQRFDFSDPALTDEEEEEARKRLSCVERRASGCLTGGPRYRVTEGVRHFRQLVGSAGWRARITVVNTVDDDGPPPGFRYTDGYVYSELARWRVDGFSYGCSCSGPCVPGGSCLCAEVEDGEERIPSYKPDGRVNVESGTKITECSDRCACPPDCTNRVVQKGRKVWLEIFKTEGKGWGVRTRENISRGTFVEKYAGEVVTIEEAEARGREYDAAGMMYLFDMDGTHFFNHSCEPNLAVWSVFRHPGAVIHDIAFFAITEIAAGEELAFDYKISGEARRIRCLCAAPGCRGWLC</sequence>
<evidence type="ECO:0000259" key="9">
    <source>
        <dbReference type="PROSITE" id="PS50867"/>
    </source>
</evidence>
<evidence type="ECO:0000256" key="4">
    <source>
        <dbReference type="ARBA" id="ARBA00022679"/>
    </source>
</evidence>
<dbReference type="InterPro" id="IPR003616">
    <property type="entry name" value="Post-SET_dom"/>
</dbReference>
<proteinExistence type="predicted"/>
<dbReference type="GO" id="GO:0042054">
    <property type="term" value="F:histone methyltransferase activity"/>
    <property type="evidence" value="ECO:0007669"/>
    <property type="project" value="InterPro"/>
</dbReference>
<dbReference type="InterPro" id="IPR046341">
    <property type="entry name" value="SET_dom_sf"/>
</dbReference>
<dbReference type="GO" id="GO:0005694">
    <property type="term" value="C:chromosome"/>
    <property type="evidence" value="ECO:0007669"/>
    <property type="project" value="UniProtKB-SubCell"/>
</dbReference>
<evidence type="ECO:0000259" key="8">
    <source>
        <dbReference type="PROSITE" id="PS50280"/>
    </source>
</evidence>
<evidence type="ECO:0008006" key="13">
    <source>
        <dbReference type="Google" id="ProtNLM"/>
    </source>
</evidence>
<comment type="caution">
    <text evidence="11">The sequence shown here is derived from an EMBL/GenBank/DDBJ whole genome shotgun (WGS) entry which is preliminary data.</text>
</comment>
<gene>
    <name evidence="11" type="ORF">BJ554DRAFT_5112</name>
</gene>
<dbReference type="Pfam" id="PF05033">
    <property type="entry name" value="Pre-SET"/>
    <property type="match status" value="1"/>
</dbReference>
<keyword evidence="7" id="KW-0862">Zinc</keyword>
<dbReference type="InterPro" id="IPR050973">
    <property type="entry name" value="H3K9_Histone-Lys_N-MTase"/>
</dbReference>
<dbReference type="InterPro" id="IPR001214">
    <property type="entry name" value="SET_dom"/>
</dbReference>
<organism evidence="11 12">
    <name type="scientific">Olpidium bornovanus</name>
    <dbReference type="NCBI Taxonomy" id="278681"/>
    <lineage>
        <taxon>Eukaryota</taxon>
        <taxon>Fungi</taxon>
        <taxon>Fungi incertae sedis</taxon>
        <taxon>Olpidiomycota</taxon>
        <taxon>Olpidiomycotina</taxon>
        <taxon>Olpidiomycetes</taxon>
        <taxon>Olpidiales</taxon>
        <taxon>Olpidiaceae</taxon>
        <taxon>Olpidium</taxon>
    </lineage>
</organism>
<evidence type="ECO:0000256" key="6">
    <source>
        <dbReference type="ARBA" id="ARBA00022723"/>
    </source>
</evidence>
<feature type="domain" description="Pre-SET" evidence="9">
    <location>
        <begin position="100"/>
        <end position="164"/>
    </location>
</feature>
<evidence type="ECO:0000256" key="7">
    <source>
        <dbReference type="ARBA" id="ARBA00022833"/>
    </source>
</evidence>
<dbReference type="InterPro" id="IPR007728">
    <property type="entry name" value="Pre-SET_dom"/>
</dbReference>